<name>A0ABQ6I336_9MICO</name>
<dbReference type="EMBL" id="BSUK01000001">
    <property type="protein sequence ID" value="GMA24676.1"/>
    <property type="molecule type" value="Genomic_DNA"/>
</dbReference>
<feature type="compositionally biased region" description="Basic and acidic residues" evidence="1">
    <location>
        <begin position="11"/>
        <end position="21"/>
    </location>
</feature>
<dbReference type="RefSeq" id="WP_284293423.1">
    <property type="nucleotide sequence ID" value="NZ_BSUK01000001.1"/>
</dbReference>
<comment type="caution">
    <text evidence="2">The sequence shown here is derived from an EMBL/GenBank/DDBJ whole genome shotgun (WGS) entry which is preliminary data.</text>
</comment>
<evidence type="ECO:0000313" key="3">
    <source>
        <dbReference type="Proteomes" id="UP001157091"/>
    </source>
</evidence>
<protein>
    <submittedName>
        <fullName evidence="2">Uncharacterized protein</fullName>
    </submittedName>
</protein>
<gene>
    <name evidence="2" type="ORF">GCM10025864_24350</name>
</gene>
<dbReference type="Proteomes" id="UP001157091">
    <property type="component" value="Unassembled WGS sequence"/>
</dbReference>
<sequence length="235" mass="25974">MAFGSLPDVGGKSHDTKKPEHLLQQVSGVDHNTNRKQEIVTKNILTQDADVVAQAAEDPREAFALGYAAGRTGVRDKPVPATYEAKAALIERLRATSGLPENAIEHAQDLLSSTSLTLEQAEGFVRQVATGWPRIPRPFTEPPAWLDEVGPWKPSLHIDHNVSGWSQTGVARIQYDEVAISLDYWEEVRDDGGHRIAVELNADELTIKEPLDLRLLADDLVFIAEVWEKSLEADK</sequence>
<reference evidence="3" key="1">
    <citation type="journal article" date="2019" name="Int. J. Syst. Evol. Microbiol.">
        <title>The Global Catalogue of Microorganisms (GCM) 10K type strain sequencing project: providing services to taxonomists for standard genome sequencing and annotation.</title>
        <authorList>
            <consortium name="The Broad Institute Genomics Platform"/>
            <consortium name="The Broad Institute Genome Sequencing Center for Infectious Disease"/>
            <person name="Wu L."/>
            <person name="Ma J."/>
        </authorList>
    </citation>
    <scope>NUCLEOTIDE SEQUENCE [LARGE SCALE GENOMIC DNA]</scope>
    <source>
        <strain evidence="3">NBRC 106348</strain>
    </source>
</reference>
<proteinExistence type="predicted"/>
<feature type="region of interest" description="Disordered" evidence="1">
    <location>
        <begin position="1"/>
        <end position="27"/>
    </location>
</feature>
<keyword evidence="3" id="KW-1185">Reference proteome</keyword>
<evidence type="ECO:0000313" key="2">
    <source>
        <dbReference type="EMBL" id="GMA24676.1"/>
    </source>
</evidence>
<organism evidence="2 3">
    <name type="scientific">Luteimicrobium album</name>
    <dbReference type="NCBI Taxonomy" id="1054550"/>
    <lineage>
        <taxon>Bacteria</taxon>
        <taxon>Bacillati</taxon>
        <taxon>Actinomycetota</taxon>
        <taxon>Actinomycetes</taxon>
        <taxon>Micrococcales</taxon>
        <taxon>Luteimicrobium</taxon>
    </lineage>
</organism>
<accession>A0ABQ6I336</accession>
<evidence type="ECO:0000256" key="1">
    <source>
        <dbReference type="SAM" id="MobiDB-lite"/>
    </source>
</evidence>